<dbReference type="AlphaFoldDB" id="A0A183B5M6"/>
<evidence type="ECO:0000313" key="1">
    <source>
        <dbReference type="EMBL" id="VDP91783.1"/>
    </source>
</evidence>
<gene>
    <name evidence="1" type="ORF">ECPE_LOCUS14511</name>
</gene>
<sequence>MGTGDVEAQHLIVETALSSCEDSGIALLPGGRLSDLEYADDNVLLSEDP</sequence>
<dbReference type="EMBL" id="UZAN01057746">
    <property type="protein sequence ID" value="VDP91783.1"/>
    <property type="molecule type" value="Genomic_DNA"/>
</dbReference>
<evidence type="ECO:0000313" key="2">
    <source>
        <dbReference type="Proteomes" id="UP000272942"/>
    </source>
</evidence>
<dbReference type="OrthoDB" id="413835at2759"/>
<accession>A0A183B5M6</accession>
<dbReference type="Proteomes" id="UP000272942">
    <property type="component" value="Unassembled WGS sequence"/>
</dbReference>
<reference evidence="3" key="1">
    <citation type="submission" date="2016-06" db="UniProtKB">
        <authorList>
            <consortium name="WormBaseParasite"/>
        </authorList>
    </citation>
    <scope>IDENTIFICATION</scope>
</reference>
<protein>
    <submittedName>
        <fullName evidence="3">Aldolase_II domain-containing protein</fullName>
    </submittedName>
</protein>
<evidence type="ECO:0000313" key="3">
    <source>
        <dbReference type="WBParaSite" id="ECPE_0001455101-mRNA-1"/>
    </source>
</evidence>
<name>A0A183B5M6_9TREM</name>
<organism evidence="3">
    <name type="scientific">Echinostoma caproni</name>
    <dbReference type="NCBI Taxonomy" id="27848"/>
    <lineage>
        <taxon>Eukaryota</taxon>
        <taxon>Metazoa</taxon>
        <taxon>Spiralia</taxon>
        <taxon>Lophotrochozoa</taxon>
        <taxon>Platyhelminthes</taxon>
        <taxon>Trematoda</taxon>
        <taxon>Digenea</taxon>
        <taxon>Plagiorchiida</taxon>
        <taxon>Echinostomata</taxon>
        <taxon>Echinostomatoidea</taxon>
        <taxon>Echinostomatidae</taxon>
        <taxon>Echinostoma</taxon>
    </lineage>
</organism>
<keyword evidence="2" id="KW-1185">Reference proteome</keyword>
<proteinExistence type="predicted"/>
<reference evidence="1 2" key="2">
    <citation type="submission" date="2018-11" db="EMBL/GenBank/DDBJ databases">
        <authorList>
            <consortium name="Pathogen Informatics"/>
        </authorList>
    </citation>
    <scope>NUCLEOTIDE SEQUENCE [LARGE SCALE GENOMIC DNA]</scope>
    <source>
        <strain evidence="1 2">Egypt</strain>
    </source>
</reference>
<dbReference type="WBParaSite" id="ECPE_0001455101-mRNA-1">
    <property type="protein sequence ID" value="ECPE_0001455101-mRNA-1"/>
    <property type="gene ID" value="ECPE_0001455101"/>
</dbReference>